<dbReference type="InterPro" id="IPR036779">
    <property type="entry name" value="LysM_dom_sf"/>
</dbReference>
<dbReference type="SMART" id="SM00257">
    <property type="entry name" value="LysM"/>
    <property type="match status" value="1"/>
</dbReference>
<feature type="region of interest" description="Disordered" evidence="1">
    <location>
        <begin position="56"/>
        <end position="88"/>
    </location>
</feature>
<feature type="compositionally biased region" description="Polar residues" evidence="1">
    <location>
        <begin position="350"/>
        <end position="359"/>
    </location>
</feature>
<protein>
    <recommendedName>
        <fullName evidence="2">LysM domain-containing protein</fullName>
    </recommendedName>
</protein>
<sequence length="386" mass="41565">MNNIHTVSLLSKQYTSSTLLGAYKDGSTILEANVNVAEAPERVSVDGEREVALKPLRSSREVGGNSLRVEGGDEAKGRDKRKGTEEEGVHYVKEGDTLARIAIMYGVKIADLRRINKLYSDTEIWSRSKLFIPSESPDSPTSPTTFLPNPIPTTQSPLRPPNPLRTPSLDLIDLNPGPTNPPKNRTIYPPPPPPRTQTTTDFFRDIDADLETIGGLHPRGRARGGDPILFTFTGQEHGGSVRRGVVRVGEWAPREEGGSGTIGNGGGAVIDWVYSTITAIATHAGQYVPSFSSISIRGNYNPVATSTQPDDSRGAPTATDPDAMLDMVVRLFGGKRKCGRWGNGQKDDSTGTGLQQRTHVGSPIQLVTVKEETEQEAEMAGRDGGG</sequence>
<dbReference type="SUPFAM" id="SSF54106">
    <property type="entry name" value="LysM domain"/>
    <property type="match status" value="1"/>
</dbReference>
<feature type="domain" description="LysM" evidence="2">
    <location>
        <begin position="88"/>
        <end position="132"/>
    </location>
</feature>
<evidence type="ECO:0000259" key="2">
    <source>
        <dbReference type="PROSITE" id="PS51782"/>
    </source>
</evidence>
<feature type="region of interest" description="Disordered" evidence="1">
    <location>
        <begin position="302"/>
        <end position="322"/>
    </location>
</feature>
<dbReference type="InterPro" id="IPR045030">
    <property type="entry name" value="LYSM1-4"/>
</dbReference>
<feature type="region of interest" description="Disordered" evidence="1">
    <location>
        <begin position="339"/>
        <end position="362"/>
    </location>
</feature>
<keyword evidence="4" id="KW-1185">Reference proteome</keyword>
<feature type="non-terminal residue" evidence="3">
    <location>
        <position position="1"/>
    </location>
</feature>
<gene>
    <name evidence="3" type="ORF">HK097_005866</name>
</gene>
<evidence type="ECO:0000256" key="1">
    <source>
        <dbReference type="SAM" id="MobiDB-lite"/>
    </source>
</evidence>
<dbReference type="PANTHER" id="PTHR20932:SF8">
    <property type="entry name" value="LD22649P"/>
    <property type="match status" value="1"/>
</dbReference>
<reference evidence="3" key="1">
    <citation type="submission" date="2020-05" db="EMBL/GenBank/DDBJ databases">
        <title>Phylogenomic resolution of chytrid fungi.</title>
        <authorList>
            <person name="Stajich J.E."/>
            <person name="Amses K."/>
            <person name="Simmons R."/>
            <person name="Seto K."/>
            <person name="Myers J."/>
            <person name="Bonds A."/>
            <person name="Quandt C.A."/>
            <person name="Barry K."/>
            <person name="Liu P."/>
            <person name="Grigoriev I."/>
            <person name="Longcore J.E."/>
            <person name="James T.Y."/>
        </authorList>
    </citation>
    <scope>NUCLEOTIDE SEQUENCE</scope>
    <source>
        <strain evidence="3">JEL0318</strain>
    </source>
</reference>
<organism evidence="3 4">
    <name type="scientific">Rhizophlyctis rosea</name>
    <dbReference type="NCBI Taxonomy" id="64517"/>
    <lineage>
        <taxon>Eukaryota</taxon>
        <taxon>Fungi</taxon>
        <taxon>Fungi incertae sedis</taxon>
        <taxon>Chytridiomycota</taxon>
        <taxon>Chytridiomycota incertae sedis</taxon>
        <taxon>Chytridiomycetes</taxon>
        <taxon>Rhizophlyctidales</taxon>
        <taxon>Rhizophlyctidaceae</taxon>
        <taxon>Rhizophlyctis</taxon>
    </lineage>
</organism>
<dbReference type="Pfam" id="PF01476">
    <property type="entry name" value="LysM"/>
    <property type="match status" value="1"/>
</dbReference>
<dbReference type="Gene3D" id="3.10.350.10">
    <property type="entry name" value="LysM domain"/>
    <property type="match status" value="1"/>
</dbReference>
<dbReference type="PROSITE" id="PS51782">
    <property type="entry name" value="LYSM"/>
    <property type="match status" value="1"/>
</dbReference>
<feature type="compositionally biased region" description="Low complexity" evidence="1">
    <location>
        <begin position="133"/>
        <end position="145"/>
    </location>
</feature>
<feature type="compositionally biased region" description="Basic and acidic residues" evidence="1">
    <location>
        <begin position="70"/>
        <end position="88"/>
    </location>
</feature>
<dbReference type="AlphaFoldDB" id="A0AAD5WWP0"/>
<dbReference type="PANTHER" id="PTHR20932">
    <property type="entry name" value="LYSM AND PUTATIVE PEPTIDOGLYCAN-BINDING DOMAIN-CONTAINING PROTEIN"/>
    <property type="match status" value="1"/>
</dbReference>
<comment type="caution">
    <text evidence="3">The sequence shown here is derived from an EMBL/GenBank/DDBJ whole genome shotgun (WGS) entry which is preliminary data.</text>
</comment>
<name>A0AAD5WWP0_9FUNG</name>
<feature type="region of interest" description="Disordered" evidence="1">
    <location>
        <begin position="131"/>
        <end position="194"/>
    </location>
</feature>
<proteinExistence type="predicted"/>
<dbReference type="EMBL" id="JADGJD010002751">
    <property type="protein sequence ID" value="KAJ3028965.1"/>
    <property type="molecule type" value="Genomic_DNA"/>
</dbReference>
<dbReference type="Proteomes" id="UP001212841">
    <property type="component" value="Unassembled WGS sequence"/>
</dbReference>
<evidence type="ECO:0000313" key="4">
    <source>
        <dbReference type="Proteomes" id="UP001212841"/>
    </source>
</evidence>
<dbReference type="InterPro" id="IPR018392">
    <property type="entry name" value="LysM"/>
</dbReference>
<dbReference type="CDD" id="cd00118">
    <property type="entry name" value="LysM"/>
    <property type="match status" value="1"/>
</dbReference>
<evidence type="ECO:0000313" key="3">
    <source>
        <dbReference type="EMBL" id="KAJ3028965.1"/>
    </source>
</evidence>
<accession>A0AAD5WWP0</accession>